<dbReference type="InterPro" id="IPR003593">
    <property type="entry name" value="AAA+_ATPase"/>
</dbReference>
<feature type="region of interest" description="Disordered" evidence="1">
    <location>
        <begin position="457"/>
        <end position="495"/>
    </location>
</feature>
<dbReference type="Gene3D" id="3.40.50.300">
    <property type="entry name" value="P-loop containing nucleotide triphosphate hydrolases"/>
    <property type="match status" value="1"/>
</dbReference>
<feature type="domain" description="AAA+ ATPase" evidence="2">
    <location>
        <begin position="262"/>
        <end position="391"/>
    </location>
</feature>
<evidence type="ECO:0000313" key="3">
    <source>
        <dbReference type="EMBL" id="KKY28916.1"/>
    </source>
</evidence>
<dbReference type="InterPro" id="IPR027417">
    <property type="entry name" value="P-loop_NTPase"/>
</dbReference>
<feature type="compositionally biased region" description="Basic and acidic residues" evidence="1">
    <location>
        <begin position="463"/>
        <end position="495"/>
    </location>
</feature>
<organism evidence="3 4">
    <name type="scientific">Diplodia seriata</name>
    <dbReference type="NCBI Taxonomy" id="420778"/>
    <lineage>
        <taxon>Eukaryota</taxon>
        <taxon>Fungi</taxon>
        <taxon>Dikarya</taxon>
        <taxon>Ascomycota</taxon>
        <taxon>Pezizomycotina</taxon>
        <taxon>Dothideomycetes</taxon>
        <taxon>Dothideomycetes incertae sedis</taxon>
        <taxon>Botryosphaeriales</taxon>
        <taxon>Botryosphaeriaceae</taxon>
        <taxon>Diplodia</taxon>
    </lineage>
</organism>
<dbReference type="Pfam" id="PF00004">
    <property type="entry name" value="AAA"/>
    <property type="match status" value="1"/>
</dbReference>
<reference evidence="3 4" key="2">
    <citation type="submission" date="2015-05" db="EMBL/GenBank/DDBJ databases">
        <title>Distinctive expansion of gene families associated with plant cell wall degradation and secondary metabolism in the genomes of grapevine trunk pathogens.</title>
        <authorList>
            <person name="Lawrence D.P."/>
            <person name="Travadon R."/>
            <person name="Rolshausen P.E."/>
            <person name="Baumgartner K."/>
        </authorList>
    </citation>
    <scope>NUCLEOTIDE SEQUENCE [LARGE SCALE GENOMIC DNA]</scope>
    <source>
        <strain evidence="3">DS831</strain>
    </source>
</reference>
<dbReference type="PANTHER" id="PTHR23077:SF132">
    <property type="entry name" value="ATP-DEPENDENT ZN PROTEASE"/>
    <property type="match status" value="1"/>
</dbReference>
<dbReference type="GO" id="GO:0016887">
    <property type="term" value="F:ATP hydrolysis activity"/>
    <property type="evidence" value="ECO:0007669"/>
    <property type="project" value="InterPro"/>
</dbReference>
<dbReference type="GO" id="GO:1990275">
    <property type="term" value="F:preribosome binding"/>
    <property type="evidence" value="ECO:0007669"/>
    <property type="project" value="TreeGrafter"/>
</dbReference>
<evidence type="ECO:0000256" key="1">
    <source>
        <dbReference type="SAM" id="MobiDB-lite"/>
    </source>
</evidence>
<dbReference type="Proteomes" id="UP000034182">
    <property type="component" value="Unassembled WGS sequence"/>
</dbReference>
<dbReference type="SMART" id="SM00382">
    <property type="entry name" value="AAA"/>
    <property type="match status" value="1"/>
</dbReference>
<dbReference type="GO" id="GO:0003723">
    <property type="term" value="F:RNA binding"/>
    <property type="evidence" value="ECO:0007669"/>
    <property type="project" value="TreeGrafter"/>
</dbReference>
<dbReference type="InterPro" id="IPR003959">
    <property type="entry name" value="ATPase_AAA_core"/>
</dbReference>
<dbReference type="InterPro" id="IPR050168">
    <property type="entry name" value="AAA_ATPase_domain"/>
</dbReference>
<accession>A0A0G2F3S2</accession>
<dbReference type="AlphaFoldDB" id="A0A0G2F3S2"/>
<dbReference type="PANTHER" id="PTHR23077">
    <property type="entry name" value="AAA-FAMILY ATPASE"/>
    <property type="match status" value="1"/>
</dbReference>
<dbReference type="EMBL" id="LAQI01000001">
    <property type="protein sequence ID" value="KKY28916.1"/>
    <property type="molecule type" value="Genomic_DNA"/>
</dbReference>
<reference evidence="3 4" key="1">
    <citation type="submission" date="2015-03" db="EMBL/GenBank/DDBJ databases">
        <authorList>
            <person name="Morales-Cruz A."/>
            <person name="Amrine K.C."/>
            <person name="Cantu D."/>
        </authorList>
    </citation>
    <scope>NUCLEOTIDE SEQUENCE [LARGE SCALE GENOMIC DNA]</scope>
    <source>
        <strain evidence="3">DS831</strain>
    </source>
</reference>
<dbReference type="GO" id="GO:0005634">
    <property type="term" value="C:nucleus"/>
    <property type="evidence" value="ECO:0007669"/>
    <property type="project" value="TreeGrafter"/>
</dbReference>
<dbReference type="CDD" id="cd19481">
    <property type="entry name" value="RecA-like_protease"/>
    <property type="match status" value="1"/>
</dbReference>
<evidence type="ECO:0000259" key="2">
    <source>
        <dbReference type="SMART" id="SM00382"/>
    </source>
</evidence>
<dbReference type="GO" id="GO:0005524">
    <property type="term" value="F:ATP binding"/>
    <property type="evidence" value="ECO:0007669"/>
    <property type="project" value="InterPro"/>
</dbReference>
<gene>
    <name evidence="3" type="ORF">UCDDS831_g00001</name>
</gene>
<comment type="caution">
    <text evidence="3">The sequence shown here is derived from an EMBL/GenBank/DDBJ whole genome shotgun (WGS) entry which is preliminary data.</text>
</comment>
<protein>
    <submittedName>
        <fullName evidence="3">Putative atpase aaa+ type core</fullName>
    </submittedName>
</protein>
<sequence length="495" mass="55192">MGDTSFLTGALPLHGGGSGEAANTTTAPETSIFSAYHSHTSCPRLSTDTVLQSALRAAYPSHHVASTPCDLLGYAKAGHATATPRATASVDDNSPVPLLRTRAYDPPARRLGAKGEGEVGGKLRDAVSFGVYDYVWGGESFLVYAADAQSYMFCQPELRFWVLRKRAGEGEEEEEEDVRMGNSPATDALLLAANRWAEQSHNEVWVFDQGRWRKDKELWEDAVRDVELDDIILEPETKDSIMRDVVGFFGAREQYAHFGTPWKRGLIFHGTPGNGKTMTVKAIMKTLMTRPDPVPTLYVKTFAQRGFGPQQSVRQIFNKARRTAPCLLLFEDVDSLVKDEVRSYFLNEIDGLENNDGILMIGSTNHLDKLDPGLSKRPSRFDRKYRFKNPSLEERIRYCDWWRSKFADNPDLATDASISKRIAELTDGFSFAYLKETWVASLLSLLYATSSAGTKEASGKLPEMLEKQIEHLKAEMSEADGPEQKKEKEEEKAGP</sequence>
<proteinExistence type="predicted"/>
<dbReference type="SUPFAM" id="SSF52540">
    <property type="entry name" value="P-loop containing nucleoside triphosphate hydrolases"/>
    <property type="match status" value="1"/>
</dbReference>
<dbReference type="GO" id="GO:0042254">
    <property type="term" value="P:ribosome biogenesis"/>
    <property type="evidence" value="ECO:0007669"/>
    <property type="project" value="TreeGrafter"/>
</dbReference>
<name>A0A0G2F3S2_9PEZI</name>
<evidence type="ECO:0000313" key="4">
    <source>
        <dbReference type="Proteomes" id="UP000034182"/>
    </source>
</evidence>